<evidence type="ECO:0000256" key="2">
    <source>
        <dbReference type="ARBA" id="ARBA00023163"/>
    </source>
</evidence>
<dbReference type="InterPro" id="IPR007050">
    <property type="entry name" value="HTH_bacterioopsin"/>
</dbReference>
<sequence length="239" mass="26812">MKYLDARLRQPDRMLHPMQRFVRDENVVRYEELRAWDVRTGSNVEYALYYVELAGDRDRYRAAIDRVDSIVEYELAPIDDDALHVWVCEESRPEIQAWRAAFEDRHLIVVPPIRYDADAALGLTIVGDGGDIQAVLADLPDAIDVTINEIGTYDRRGGTIAGALTERQLDAVETALAIGYYAVPREASLADVADALDCAESTASVLLRRAERELFTRVLDRYGGAIGRDRGTGRSAPER</sequence>
<keyword evidence="1" id="KW-0805">Transcription regulation</keyword>
<evidence type="ECO:0000256" key="1">
    <source>
        <dbReference type="ARBA" id="ARBA00023015"/>
    </source>
</evidence>
<protein>
    <submittedName>
        <fullName evidence="5">Helix-turn-helix domain-containing protein</fullName>
    </submittedName>
</protein>
<keyword evidence="2" id="KW-0804">Transcription</keyword>
<gene>
    <name evidence="5" type="ORF">ACFO5R_19130</name>
</gene>
<comment type="caution">
    <text evidence="5">The sequence shown here is derived from an EMBL/GenBank/DDBJ whole genome shotgun (WGS) entry which is preliminary data.</text>
</comment>
<dbReference type="EMBL" id="JBHSFA010000009">
    <property type="protein sequence ID" value="MFC4544047.1"/>
    <property type="molecule type" value="Genomic_DNA"/>
</dbReference>
<dbReference type="Pfam" id="PF04967">
    <property type="entry name" value="HTH_10"/>
    <property type="match status" value="1"/>
</dbReference>
<dbReference type="AlphaFoldDB" id="A0ABD5PU06"/>
<accession>A0ABD5PU06</accession>
<evidence type="ECO:0000313" key="5">
    <source>
        <dbReference type="EMBL" id="MFC4544047.1"/>
    </source>
</evidence>
<feature type="domain" description="HVO-0513-like N-terminal" evidence="4">
    <location>
        <begin position="16"/>
        <end position="153"/>
    </location>
</feature>
<evidence type="ECO:0000259" key="4">
    <source>
        <dbReference type="Pfam" id="PF24278"/>
    </source>
</evidence>
<reference evidence="5 6" key="1">
    <citation type="journal article" date="2019" name="Int. J. Syst. Evol. Microbiol.">
        <title>The Global Catalogue of Microorganisms (GCM) 10K type strain sequencing project: providing services to taxonomists for standard genome sequencing and annotation.</title>
        <authorList>
            <consortium name="The Broad Institute Genomics Platform"/>
            <consortium name="The Broad Institute Genome Sequencing Center for Infectious Disease"/>
            <person name="Wu L."/>
            <person name="Ma J."/>
        </authorList>
    </citation>
    <scope>NUCLEOTIDE SEQUENCE [LARGE SCALE GENOMIC DNA]</scope>
    <source>
        <strain evidence="5 6">WLHS5</strain>
    </source>
</reference>
<evidence type="ECO:0000313" key="6">
    <source>
        <dbReference type="Proteomes" id="UP001595898"/>
    </source>
</evidence>
<dbReference type="Proteomes" id="UP001595898">
    <property type="component" value="Unassembled WGS sequence"/>
</dbReference>
<dbReference type="PANTHER" id="PTHR34236">
    <property type="entry name" value="DIMETHYL SULFOXIDE REDUCTASE TRANSCRIPTIONAL ACTIVATOR"/>
    <property type="match status" value="1"/>
</dbReference>
<proteinExistence type="predicted"/>
<organism evidence="5 6">
    <name type="scientific">Halosolutus amylolyticus</name>
    <dbReference type="NCBI Taxonomy" id="2932267"/>
    <lineage>
        <taxon>Archaea</taxon>
        <taxon>Methanobacteriati</taxon>
        <taxon>Methanobacteriota</taxon>
        <taxon>Stenosarchaea group</taxon>
        <taxon>Halobacteria</taxon>
        <taxon>Halobacteriales</taxon>
        <taxon>Natrialbaceae</taxon>
        <taxon>Halosolutus</taxon>
    </lineage>
</organism>
<feature type="domain" description="HTH bat-type" evidence="3">
    <location>
        <begin position="164"/>
        <end position="215"/>
    </location>
</feature>
<keyword evidence="6" id="KW-1185">Reference proteome</keyword>
<evidence type="ECO:0000259" key="3">
    <source>
        <dbReference type="Pfam" id="PF04967"/>
    </source>
</evidence>
<name>A0ABD5PU06_9EURY</name>
<dbReference type="Pfam" id="PF24278">
    <property type="entry name" value="HVO_0513_N"/>
    <property type="match status" value="1"/>
</dbReference>
<dbReference type="PANTHER" id="PTHR34236:SF1">
    <property type="entry name" value="DIMETHYL SULFOXIDE REDUCTASE TRANSCRIPTIONAL ACTIVATOR"/>
    <property type="match status" value="1"/>
</dbReference>
<dbReference type="InterPro" id="IPR056493">
    <property type="entry name" value="HVO_0513_N"/>
</dbReference>